<dbReference type="Proteomes" id="UP000283644">
    <property type="component" value="Unassembled WGS sequence"/>
</dbReference>
<sequence length="331" mass="35365">MADVARLAGVSHQTVSRVVNGQTNLRPATRERVLEAIRQLGYRPNTAARSLVSGRSGTIGVIGSKSGFWGPSTVHRTIQAAGREAGYFVTSANLQSLTRAEFTDAMNHLRDQHVEGIVLIAATDDAVEAARTQVDQGVPVVVVEGDEATASWTVGVDQVAGAELGTRHLIELGHQDVLHLAGPTSWTEARARLRGYRNAMYSAGLRPSRHLEGDWSARSGYEAGQRIAARDDVTAVFCANDQMALGLLLSLSEAGRSVPEDISVVGFDDIPEAAYLIPPLTTVRQDFTAVGHRAIEILRAAIAGEPTPERLISPELVVRSTTVPPREGAPS</sequence>
<dbReference type="CDD" id="cd01574">
    <property type="entry name" value="PBP1_LacI"/>
    <property type="match status" value="1"/>
</dbReference>
<dbReference type="Gene3D" id="1.10.260.40">
    <property type="entry name" value="lambda repressor-like DNA-binding domains"/>
    <property type="match status" value="1"/>
</dbReference>
<dbReference type="PROSITE" id="PS00356">
    <property type="entry name" value="HTH_LACI_1"/>
    <property type="match status" value="1"/>
</dbReference>
<dbReference type="InterPro" id="IPR046335">
    <property type="entry name" value="LacI/GalR-like_sensor"/>
</dbReference>
<dbReference type="PANTHER" id="PTHR30146">
    <property type="entry name" value="LACI-RELATED TRANSCRIPTIONAL REPRESSOR"/>
    <property type="match status" value="1"/>
</dbReference>
<dbReference type="SMART" id="SM00354">
    <property type="entry name" value="HTH_LACI"/>
    <property type="match status" value="1"/>
</dbReference>
<dbReference type="CDD" id="cd01392">
    <property type="entry name" value="HTH_LacI"/>
    <property type="match status" value="1"/>
</dbReference>
<dbReference type="GO" id="GO:0003700">
    <property type="term" value="F:DNA-binding transcription factor activity"/>
    <property type="evidence" value="ECO:0007669"/>
    <property type="project" value="TreeGrafter"/>
</dbReference>
<dbReference type="PROSITE" id="PS50932">
    <property type="entry name" value="HTH_LACI_2"/>
    <property type="match status" value="1"/>
</dbReference>
<dbReference type="EMBL" id="QXGH01000013">
    <property type="protein sequence ID" value="RHW27471.1"/>
    <property type="molecule type" value="Genomic_DNA"/>
</dbReference>
<gene>
    <name evidence="5" type="ORF">D0Z08_09020</name>
</gene>
<dbReference type="AlphaFoldDB" id="A0A417Y4J4"/>
<dbReference type="SUPFAM" id="SSF47413">
    <property type="entry name" value="lambda repressor-like DNA-binding domains"/>
    <property type="match status" value="1"/>
</dbReference>
<dbReference type="InterPro" id="IPR010982">
    <property type="entry name" value="Lambda_DNA-bd_dom_sf"/>
</dbReference>
<dbReference type="Gene3D" id="3.40.50.2300">
    <property type="match status" value="2"/>
</dbReference>
<feature type="domain" description="HTH lacI-type" evidence="4">
    <location>
        <begin position="1"/>
        <end position="53"/>
    </location>
</feature>
<evidence type="ECO:0000313" key="5">
    <source>
        <dbReference type="EMBL" id="RHW27471.1"/>
    </source>
</evidence>
<evidence type="ECO:0000256" key="3">
    <source>
        <dbReference type="ARBA" id="ARBA00023163"/>
    </source>
</evidence>
<keyword evidence="6" id="KW-1185">Reference proteome</keyword>
<proteinExistence type="predicted"/>
<protein>
    <submittedName>
        <fullName evidence="5">LacI family DNA-binding transcriptional regulator</fullName>
    </submittedName>
</protein>
<evidence type="ECO:0000256" key="2">
    <source>
        <dbReference type="ARBA" id="ARBA00023125"/>
    </source>
</evidence>
<name>A0A417Y4J4_9ACTN</name>
<keyword evidence="3" id="KW-0804">Transcription</keyword>
<comment type="caution">
    <text evidence="5">The sequence shown here is derived from an EMBL/GenBank/DDBJ whole genome shotgun (WGS) entry which is preliminary data.</text>
</comment>
<dbReference type="Pfam" id="PF00356">
    <property type="entry name" value="LacI"/>
    <property type="match status" value="1"/>
</dbReference>
<dbReference type="Pfam" id="PF13377">
    <property type="entry name" value="Peripla_BP_3"/>
    <property type="match status" value="1"/>
</dbReference>
<evidence type="ECO:0000259" key="4">
    <source>
        <dbReference type="PROSITE" id="PS50932"/>
    </source>
</evidence>
<dbReference type="SUPFAM" id="SSF53822">
    <property type="entry name" value="Periplasmic binding protein-like I"/>
    <property type="match status" value="1"/>
</dbReference>
<dbReference type="PANTHER" id="PTHR30146:SF109">
    <property type="entry name" value="HTH-TYPE TRANSCRIPTIONAL REGULATOR GALS"/>
    <property type="match status" value="1"/>
</dbReference>
<keyword evidence="1" id="KW-0805">Transcription regulation</keyword>
<accession>A0A417Y4J4</accession>
<dbReference type="InterPro" id="IPR000843">
    <property type="entry name" value="HTH_LacI"/>
</dbReference>
<reference evidence="5 6" key="1">
    <citation type="submission" date="2018-09" db="EMBL/GenBank/DDBJ databases">
        <title>Genome sequencing of Nocardioides immobilis CCTCC AB 2017083 for comparison to Nocardioides silvaticus.</title>
        <authorList>
            <person name="Li C."/>
            <person name="Wang G."/>
        </authorList>
    </citation>
    <scope>NUCLEOTIDE SEQUENCE [LARGE SCALE GENOMIC DNA]</scope>
    <source>
        <strain evidence="5 6">CCTCC AB 2017083</strain>
    </source>
</reference>
<evidence type="ECO:0000256" key="1">
    <source>
        <dbReference type="ARBA" id="ARBA00023015"/>
    </source>
</evidence>
<keyword evidence="2 5" id="KW-0238">DNA-binding</keyword>
<dbReference type="GO" id="GO:0000976">
    <property type="term" value="F:transcription cis-regulatory region binding"/>
    <property type="evidence" value="ECO:0007669"/>
    <property type="project" value="TreeGrafter"/>
</dbReference>
<dbReference type="InterPro" id="IPR028082">
    <property type="entry name" value="Peripla_BP_I"/>
</dbReference>
<evidence type="ECO:0000313" key="6">
    <source>
        <dbReference type="Proteomes" id="UP000283644"/>
    </source>
</evidence>
<organism evidence="5 6">
    <name type="scientific">Nocardioides immobilis</name>
    <dbReference type="NCBI Taxonomy" id="2049295"/>
    <lineage>
        <taxon>Bacteria</taxon>
        <taxon>Bacillati</taxon>
        <taxon>Actinomycetota</taxon>
        <taxon>Actinomycetes</taxon>
        <taxon>Propionibacteriales</taxon>
        <taxon>Nocardioidaceae</taxon>
        <taxon>Nocardioides</taxon>
    </lineage>
</organism>
<dbReference type="OrthoDB" id="9785139at2"/>